<dbReference type="PROSITE" id="PS51405">
    <property type="entry name" value="HEME_HALOPEROXIDASE"/>
    <property type="match status" value="1"/>
</dbReference>
<dbReference type="EMBL" id="JACAZI010000008">
    <property type="protein sequence ID" value="KAF7354112.1"/>
    <property type="molecule type" value="Genomic_DNA"/>
</dbReference>
<keyword evidence="10" id="KW-1185">Reference proteome</keyword>
<keyword evidence="3" id="KW-0349">Heme</keyword>
<feature type="domain" description="Heme haloperoxidase family profile" evidence="8">
    <location>
        <begin position="1"/>
        <end position="246"/>
    </location>
</feature>
<dbReference type="AlphaFoldDB" id="A0A8H6Y926"/>
<name>A0A8H6Y926_9AGAR</name>
<comment type="cofactor">
    <cofactor evidence="1">
        <name>heme b</name>
        <dbReference type="ChEBI" id="CHEBI:60344"/>
    </cofactor>
</comment>
<dbReference type="GO" id="GO:0046872">
    <property type="term" value="F:metal ion binding"/>
    <property type="evidence" value="ECO:0007669"/>
    <property type="project" value="UniProtKB-KW"/>
</dbReference>
<dbReference type="OrthoDB" id="407298at2759"/>
<evidence type="ECO:0000256" key="7">
    <source>
        <dbReference type="ARBA" id="ARBA00025795"/>
    </source>
</evidence>
<dbReference type="InterPro" id="IPR000028">
    <property type="entry name" value="Chloroperoxidase"/>
</dbReference>
<evidence type="ECO:0000256" key="4">
    <source>
        <dbReference type="ARBA" id="ARBA00022723"/>
    </source>
</evidence>
<keyword evidence="2 9" id="KW-0575">Peroxidase</keyword>
<sequence>MRGPCPGLNSLANHNFIPHNGIVTLLASIQASLNVYGMALEAATFAGALGALYGGDLSDPTFPYSIGNPPPVGLLGGILGGLGLFGRPSGLSFTHNQFESDTSATRGDYFQFNGDAHHLQMPAFQELYNLQPESPDANYNRTVILAHRLKRIQDSVQQNPYFFYGPVQMVITCLTTALIPALMSNHSSEHPDGILSNNVLKSIYGVTGQNGSLVYTPGTERIPDNWYRRPILDPYGALHVVEDIIAMGLYDPQILLFGGNTNGPNTFAPLDLDDFTGGVYNAASLLQGNNAACFVFQAAQLLFPSSINGLLGQIVLSVLQKVLDSIGGILADLTCPELAAVNASMLEQYPGYRKSSHAV</sequence>
<dbReference type="GO" id="GO:0004601">
    <property type="term" value="F:peroxidase activity"/>
    <property type="evidence" value="ECO:0007669"/>
    <property type="project" value="UniProtKB-KW"/>
</dbReference>
<evidence type="ECO:0000256" key="3">
    <source>
        <dbReference type="ARBA" id="ARBA00022617"/>
    </source>
</evidence>
<evidence type="ECO:0000256" key="2">
    <source>
        <dbReference type="ARBA" id="ARBA00022559"/>
    </source>
</evidence>
<keyword evidence="4" id="KW-0479">Metal-binding</keyword>
<dbReference type="Pfam" id="PF01328">
    <property type="entry name" value="Peroxidase_2"/>
    <property type="match status" value="1"/>
</dbReference>
<proteinExistence type="inferred from homology"/>
<evidence type="ECO:0000256" key="1">
    <source>
        <dbReference type="ARBA" id="ARBA00001970"/>
    </source>
</evidence>
<evidence type="ECO:0000313" key="9">
    <source>
        <dbReference type="EMBL" id="KAF7354112.1"/>
    </source>
</evidence>
<gene>
    <name evidence="9" type="ORF">MVEN_01098600</name>
</gene>
<organism evidence="9 10">
    <name type="scientific">Mycena venus</name>
    <dbReference type="NCBI Taxonomy" id="2733690"/>
    <lineage>
        <taxon>Eukaryota</taxon>
        <taxon>Fungi</taxon>
        <taxon>Dikarya</taxon>
        <taxon>Basidiomycota</taxon>
        <taxon>Agaricomycotina</taxon>
        <taxon>Agaricomycetes</taxon>
        <taxon>Agaricomycetidae</taxon>
        <taxon>Agaricales</taxon>
        <taxon>Marasmiineae</taxon>
        <taxon>Mycenaceae</taxon>
        <taxon>Mycena</taxon>
    </lineage>
</organism>
<dbReference type="InterPro" id="IPR036851">
    <property type="entry name" value="Chloroperoxidase-like_sf"/>
</dbReference>
<keyword evidence="6" id="KW-0408">Iron</keyword>
<dbReference type="PANTHER" id="PTHR33577:SF1">
    <property type="entry name" value="HEME HALOPEROXIDASE FAMILY PROFILE DOMAIN-CONTAINING PROTEIN"/>
    <property type="match status" value="1"/>
</dbReference>
<keyword evidence="5" id="KW-0560">Oxidoreductase</keyword>
<evidence type="ECO:0000256" key="6">
    <source>
        <dbReference type="ARBA" id="ARBA00023004"/>
    </source>
</evidence>
<comment type="caution">
    <text evidence="9">The sequence shown here is derived from an EMBL/GenBank/DDBJ whole genome shotgun (WGS) entry which is preliminary data.</text>
</comment>
<evidence type="ECO:0000313" key="10">
    <source>
        <dbReference type="Proteomes" id="UP000620124"/>
    </source>
</evidence>
<reference evidence="9" key="1">
    <citation type="submission" date="2020-05" db="EMBL/GenBank/DDBJ databases">
        <title>Mycena genomes resolve the evolution of fungal bioluminescence.</title>
        <authorList>
            <person name="Tsai I.J."/>
        </authorList>
    </citation>
    <scope>NUCLEOTIDE SEQUENCE</scope>
    <source>
        <strain evidence="9">CCC161011</strain>
    </source>
</reference>
<dbReference type="Gene3D" id="1.10.489.10">
    <property type="entry name" value="Chloroperoxidase-like"/>
    <property type="match status" value="1"/>
</dbReference>
<evidence type="ECO:0000259" key="8">
    <source>
        <dbReference type="PROSITE" id="PS51405"/>
    </source>
</evidence>
<comment type="similarity">
    <text evidence="7">Belongs to the chloroperoxidase family.</text>
</comment>
<evidence type="ECO:0000256" key="5">
    <source>
        <dbReference type="ARBA" id="ARBA00023002"/>
    </source>
</evidence>
<accession>A0A8H6Y926</accession>
<protein>
    <submittedName>
        <fullName evidence="9">Cloroperoxidase</fullName>
    </submittedName>
</protein>
<dbReference type="SUPFAM" id="SSF47571">
    <property type="entry name" value="Cloroperoxidase"/>
    <property type="match status" value="1"/>
</dbReference>
<dbReference type="Proteomes" id="UP000620124">
    <property type="component" value="Unassembled WGS sequence"/>
</dbReference>
<dbReference type="PANTHER" id="PTHR33577">
    <property type="entry name" value="STERIGMATOCYSTIN BIOSYNTHESIS PEROXIDASE STCC-RELATED"/>
    <property type="match status" value="1"/>
</dbReference>